<dbReference type="SUPFAM" id="SSF49785">
    <property type="entry name" value="Galactose-binding domain-like"/>
    <property type="match status" value="1"/>
</dbReference>
<dbReference type="InterPro" id="IPR017853">
    <property type="entry name" value="GH"/>
</dbReference>
<dbReference type="InterPro" id="IPR008979">
    <property type="entry name" value="Galactose-bd-like_sf"/>
</dbReference>
<accession>A0A2N5N8U2</accession>
<dbReference type="InterPro" id="IPR037110">
    <property type="entry name" value="Betagal_dom2_sf"/>
</dbReference>
<dbReference type="PRINTS" id="PR00742">
    <property type="entry name" value="GLHYDRLASE35"/>
</dbReference>
<comment type="similarity">
    <text evidence="1 2">Belongs to the glycosyl hydrolase 35 family.</text>
</comment>
<dbReference type="InterPro" id="IPR031330">
    <property type="entry name" value="Gly_Hdrlase_35_cat"/>
</dbReference>
<protein>
    <submittedName>
        <fullName evidence="4">Beta-galactosidase</fullName>
        <ecNumber evidence="4">3.2.1.23</ecNumber>
    </submittedName>
</protein>
<dbReference type="InterPro" id="IPR001944">
    <property type="entry name" value="Glycoside_Hdrlase_35"/>
</dbReference>
<sequence>MMKSPALAAAPVSLAANEVRIQGKSELLLCASLFYFRIPRALWRERMLQLKAFGYNAIDVYFPWNYHEPEEGQWDFAGEKDVRAFLQEAHETGLFVVARPGPYICSEWDGGALPAYLSAAEGMRLRDNDPLFLAATAKWFDRILPVLKAYEIGSGGTIVAVQLDNELDFYGCKDPRGYISALREMALERGIAVPLIACAGQGGLMEASGFADGVVPTCNFYPNDRDPAFEEKVGRYQELLAGKGLPLLVTETNRSHFLLRRLLSCGAKLLGPYLQVSGTDFGFTNATNNWGKPLAFLTSDYDFGGMISPEGHIRPEAYEGRLLGRLMAAYGATLAEAAPAGQGMMRTLAAPEGAAAGSRALKLRDGGYLGFVSNVAEETAAVVLEIAGTRIPQRSTLRLERWRSLALPVGVPLRAWGIEGTLLHATAELWSCRKLGSKTVLAFHAEGQGEIALKIEGATVLETSGMDADETAGALMLTFDSSEDAACRIALPDGSVLELIAMDRSRALLLEEIGEDGELRFGEMPDYRKEAVELDIPWTFSPVEADRPLSTSRRHGFSAGGAGYLESYGIQRGYGWYVAETEPPPAAEPQGLLVRNGSDVLSLYAGKRYLATIVPGGSSRYVPFADPATDGPIPITVRAEIWGHSNFDDIRLPGLRLHAGKGLTGLATVTKVIPLTGNWRVKAATDREPKEEWIGRTADEALWPIVSFGGWLSSARPALEYYRNRFQAASDANCWTLHFDGLQASVHVFVDGKDAGPVHPGDPYVDLSAFVQPGEPVQLAVFMERQPGPAAGKVTLYEGVAANRWEIFSGEEEQLHAHAQSLQEAANVRLPVQLEAGDMGWLIGAVGHSNDGKGWRVQAKGSNLKLTALFNGRLVGRIWLQGSRSRPFFTGGSQDSFYVPGPWFREEAGQLALLLEAVDGEAPSVLEELSFRPV</sequence>
<dbReference type="AlphaFoldDB" id="A0A2N5N8U2"/>
<dbReference type="EMBL" id="NFEZ01000003">
    <property type="protein sequence ID" value="PLT46777.1"/>
    <property type="molecule type" value="Genomic_DNA"/>
</dbReference>
<dbReference type="EC" id="3.2.1.23" evidence="4"/>
<evidence type="ECO:0000256" key="2">
    <source>
        <dbReference type="RuleBase" id="RU003679"/>
    </source>
</evidence>
<evidence type="ECO:0000313" key="5">
    <source>
        <dbReference type="Proteomes" id="UP000234789"/>
    </source>
</evidence>
<dbReference type="GO" id="GO:0004565">
    <property type="term" value="F:beta-galactosidase activity"/>
    <property type="evidence" value="ECO:0007669"/>
    <property type="project" value="UniProtKB-EC"/>
</dbReference>
<organism evidence="4 5">
    <name type="scientific">Paenibacillus pasadenensis</name>
    <dbReference type="NCBI Taxonomy" id="217090"/>
    <lineage>
        <taxon>Bacteria</taxon>
        <taxon>Bacillati</taxon>
        <taxon>Bacillota</taxon>
        <taxon>Bacilli</taxon>
        <taxon>Bacillales</taxon>
        <taxon>Paenibacillaceae</taxon>
        <taxon>Paenibacillus</taxon>
    </lineage>
</organism>
<gene>
    <name evidence="4" type="ORF">B8V81_1001</name>
</gene>
<feature type="domain" description="Glycoside hydrolase 35 catalytic" evidence="3">
    <location>
        <begin position="21"/>
        <end position="316"/>
    </location>
</feature>
<reference evidence="4 5" key="1">
    <citation type="submission" date="2017-05" db="EMBL/GenBank/DDBJ databases">
        <title>Functional genome analysis of Paenibacillus pasadenensis strain R16: insights on endophytic life style and antifungal activity.</title>
        <authorList>
            <person name="Passera A."/>
            <person name="Marcolungo L."/>
            <person name="Casati P."/>
            <person name="Brasca M."/>
            <person name="Quaglino F."/>
            <person name="Delledonne M."/>
        </authorList>
    </citation>
    <scope>NUCLEOTIDE SEQUENCE [LARGE SCALE GENOMIC DNA]</scope>
    <source>
        <strain evidence="4 5">R16</strain>
    </source>
</reference>
<dbReference type="PANTHER" id="PTHR23421">
    <property type="entry name" value="BETA-GALACTOSIDASE RELATED"/>
    <property type="match status" value="1"/>
</dbReference>
<keyword evidence="4" id="KW-0326">Glycosidase</keyword>
<name>A0A2N5N8U2_9BACL</name>
<dbReference type="Gene3D" id="2.102.20.10">
    <property type="entry name" value="Beta-galactosidase, domain 2"/>
    <property type="match status" value="1"/>
</dbReference>
<evidence type="ECO:0000256" key="1">
    <source>
        <dbReference type="ARBA" id="ARBA00009809"/>
    </source>
</evidence>
<evidence type="ECO:0000313" key="4">
    <source>
        <dbReference type="EMBL" id="PLT46777.1"/>
    </source>
</evidence>
<dbReference type="Proteomes" id="UP000234789">
    <property type="component" value="Unassembled WGS sequence"/>
</dbReference>
<dbReference type="RefSeq" id="WP_180968382.1">
    <property type="nucleotide sequence ID" value="NZ_NFEZ01000003.1"/>
</dbReference>
<proteinExistence type="inferred from homology"/>
<dbReference type="GO" id="GO:0005975">
    <property type="term" value="P:carbohydrate metabolic process"/>
    <property type="evidence" value="ECO:0007669"/>
    <property type="project" value="InterPro"/>
</dbReference>
<keyword evidence="4" id="KW-0378">Hydrolase</keyword>
<evidence type="ECO:0000259" key="3">
    <source>
        <dbReference type="Pfam" id="PF01301"/>
    </source>
</evidence>
<dbReference type="Gene3D" id="2.60.120.260">
    <property type="entry name" value="Galactose-binding domain-like"/>
    <property type="match status" value="1"/>
</dbReference>
<dbReference type="Pfam" id="PF01301">
    <property type="entry name" value="Glyco_hydro_35"/>
    <property type="match status" value="1"/>
</dbReference>
<comment type="caution">
    <text evidence="4">The sequence shown here is derived from an EMBL/GenBank/DDBJ whole genome shotgun (WGS) entry which is preliminary data.</text>
</comment>
<dbReference type="SUPFAM" id="SSF51445">
    <property type="entry name" value="(Trans)glycosidases"/>
    <property type="match status" value="1"/>
</dbReference>
<dbReference type="Gene3D" id="3.20.20.80">
    <property type="entry name" value="Glycosidases"/>
    <property type="match status" value="1"/>
</dbReference>
<keyword evidence="5" id="KW-1185">Reference proteome</keyword>